<dbReference type="InterPro" id="IPR013154">
    <property type="entry name" value="ADH-like_N"/>
</dbReference>
<evidence type="ECO:0000313" key="4">
    <source>
        <dbReference type="EMBL" id="PCJ02466.1"/>
    </source>
</evidence>
<organism evidence="4">
    <name type="scientific">OCS116 cluster bacterium</name>
    <dbReference type="NCBI Taxonomy" id="2030921"/>
    <lineage>
        <taxon>Bacteria</taxon>
        <taxon>Pseudomonadati</taxon>
        <taxon>Pseudomonadota</taxon>
        <taxon>Alphaproteobacteria</taxon>
        <taxon>OCS116 cluster</taxon>
    </lineage>
</organism>
<name>A0A2A4Z7E2_9PROT</name>
<dbReference type="GO" id="GO:0070402">
    <property type="term" value="F:NADPH binding"/>
    <property type="evidence" value="ECO:0007669"/>
    <property type="project" value="TreeGrafter"/>
</dbReference>
<feature type="domain" description="Enoyl reductase (ER)" evidence="3">
    <location>
        <begin position="28"/>
        <end position="348"/>
    </location>
</feature>
<dbReference type="InterPro" id="IPR020843">
    <property type="entry name" value="ER"/>
</dbReference>
<dbReference type="AlphaFoldDB" id="A0A2A4Z7E2"/>
<dbReference type="InterPro" id="IPR011032">
    <property type="entry name" value="GroES-like_sf"/>
</dbReference>
<gene>
    <name evidence="4" type="ORF">COB13_04535</name>
</gene>
<keyword evidence="2" id="KW-0560">Oxidoreductase</keyword>
<dbReference type="SUPFAM" id="SSF51735">
    <property type="entry name" value="NAD(P)-binding Rossmann-fold domains"/>
    <property type="match status" value="1"/>
</dbReference>
<proteinExistence type="predicted"/>
<sequence>MTDIATEMHAVIQLVDGYSGTAEGPIIDDAAEYVKDATIAVPKPQGKQVLIKMIASSVNPSDLHFIKGEYGQPRRKDVPAGFEGCGTVVALGDDASEALLGQRVAFAVSLDGSGTWADYALTNANTCVPLAPEVSDIDGAALIVNPLTAVAMVDLVIQHYEQQKGDAFVITAASSQLGKLMIGLGRDLGLKPIAVVRRADVVDNLKSLGAEQVLVTSDADFTTKMQDVMRTLKPRMMLDAVCDQISADMFTAMPAFTRWVGYGKLSPESPRIDQMGQMIFMNKKIEGFWLVNWMRDTPYEQKVKVFTQVQTRFATKKWSTDVVTKLPLKDIVSGLAAATKKTDGKIIITY</sequence>
<keyword evidence="1" id="KW-0521">NADP</keyword>
<dbReference type="SUPFAM" id="SSF50129">
    <property type="entry name" value="GroES-like"/>
    <property type="match status" value="1"/>
</dbReference>
<evidence type="ECO:0000256" key="2">
    <source>
        <dbReference type="ARBA" id="ARBA00023002"/>
    </source>
</evidence>
<protein>
    <submittedName>
        <fullName evidence="4">Zinc-binding dehydrogenase</fullName>
    </submittedName>
</protein>
<dbReference type="EMBL" id="NVUS01000004">
    <property type="protein sequence ID" value="PCJ02466.1"/>
    <property type="molecule type" value="Genomic_DNA"/>
</dbReference>
<dbReference type="InterPro" id="IPR036291">
    <property type="entry name" value="NAD(P)-bd_dom_sf"/>
</dbReference>
<dbReference type="Pfam" id="PF08240">
    <property type="entry name" value="ADH_N"/>
    <property type="match status" value="1"/>
</dbReference>
<dbReference type="PANTHER" id="PTHR48106:SF18">
    <property type="entry name" value="QUINONE OXIDOREDUCTASE PIG3"/>
    <property type="match status" value="1"/>
</dbReference>
<comment type="caution">
    <text evidence="4">The sequence shown here is derived from an EMBL/GenBank/DDBJ whole genome shotgun (WGS) entry which is preliminary data.</text>
</comment>
<accession>A0A2A4Z7E2</accession>
<reference key="1">
    <citation type="submission" date="2017-08" db="EMBL/GenBank/DDBJ databases">
        <title>A dynamic microbial community with high functional redundancy inhabits the cold, oxic subseafloor aquifer.</title>
        <authorList>
            <person name="Tully B.J."/>
            <person name="Wheat C.G."/>
            <person name="Glazer B.T."/>
            <person name="Huber J.A."/>
        </authorList>
    </citation>
    <scope>NUCLEOTIDE SEQUENCE [LARGE SCALE GENOMIC DNA]</scope>
</reference>
<dbReference type="Gene3D" id="3.40.50.720">
    <property type="entry name" value="NAD(P)-binding Rossmann-like Domain"/>
    <property type="match status" value="1"/>
</dbReference>
<evidence type="ECO:0000256" key="1">
    <source>
        <dbReference type="ARBA" id="ARBA00022857"/>
    </source>
</evidence>
<dbReference type="GO" id="GO:0016651">
    <property type="term" value="F:oxidoreductase activity, acting on NAD(P)H"/>
    <property type="evidence" value="ECO:0007669"/>
    <property type="project" value="TreeGrafter"/>
</dbReference>
<dbReference type="Gene3D" id="3.90.180.10">
    <property type="entry name" value="Medium-chain alcohol dehydrogenases, catalytic domain"/>
    <property type="match status" value="1"/>
</dbReference>
<dbReference type="SMART" id="SM00829">
    <property type="entry name" value="PKS_ER"/>
    <property type="match status" value="1"/>
</dbReference>
<evidence type="ECO:0000259" key="3">
    <source>
        <dbReference type="SMART" id="SM00829"/>
    </source>
</evidence>
<dbReference type="PANTHER" id="PTHR48106">
    <property type="entry name" value="QUINONE OXIDOREDUCTASE PIG3-RELATED"/>
    <property type="match status" value="1"/>
</dbReference>
<reference evidence="4" key="2">
    <citation type="journal article" date="2018" name="ISME J.">
        <title>A dynamic microbial community with high functional redundancy inhabits the cold, oxic subseafloor aquifer.</title>
        <authorList>
            <person name="Tully B.J."/>
            <person name="Wheat C.G."/>
            <person name="Glazer B.T."/>
            <person name="Huber J.A."/>
        </authorList>
    </citation>
    <scope>NUCLEOTIDE SEQUENCE</scope>
    <source>
        <strain evidence="4">NORP83</strain>
    </source>
</reference>